<evidence type="ECO:0000259" key="1">
    <source>
        <dbReference type="Pfam" id="PF01590"/>
    </source>
</evidence>
<feature type="domain" description="GAF" evidence="1">
    <location>
        <begin position="77"/>
        <end position="202"/>
    </location>
</feature>
<evidence type="ECO:0000313" key="2">
    <source>
        <dbReference type="EMBL" id="BBF70722.1"/>
    </source>
</evidence>
<dbReference type="Pfam" id="PF01590">
    <property type="entry name" value="GAF"/>
    <property type="match status" value="1"/>
</dbReference>
<accession>A0ABN5WEQ2</accession>
<protein>
    <recommendedName>
        <fullName evidence="1">GAF domain-containing protein</fullName>
    </recommendedName>
</protein>
<gene>
    <name evidence="2" type="ORF">SBA_ch1_29220</name>
</gene>
<proteinExistence type="predicted"/>
<dbReference type="InterPro" id="IPR003018">
    <property type="entry name" value="GAF"/>
</dbReference>
<reference evidence="2" key="1">
    <citation type="submission" date="2018-07" db="EMBL/GenBank/DDBJ databases">
        <title>Complete genome sequence of Sphingomonas bisphenolicum strain AO1, a bisphenol A degradative bacterium isolated from Japanese farm field.</title>
        <authorList>
            <person name="Murakami M."/>
            <person name="Koh M."/>
            <person name="Koba S."/>
            <person name="Matsumura Y."/>
        </authorList>
    </citation>
    <scope>NUCLEOTIDE SEQUENCE</scope>
    <source>
        <strain evidence="2">AO1</strain>
    </source>
</reference>
<keyword evidence="3" id="KW-1185">Reference proteome</keyword>
<dbReference type="Gene3D" id="3.30.450.40">
    <property type="match status" value="1"/>
</dbReference>
<dbReference type="InterPro" id="IPR029016">
    <property type="entry name" value="GAF-like_dom_sf"/>
</dbReference>
<dbReference type="SUPFAM" id="SSF55781">
    <property type="entry name" value="GAF domain-like"/>
    <property type="match status" value="1"/>
</dbReference>
<evidence type="ECO:0000313" key="3">
    <source>
        <dbReference type="Proteomes" id="UP001059971"/>
    </source>
</evidence>
<dbReference type="PANTHER" id="PTHR43102:SF2">
    <property type="entry name" value="GAF DOMAIN-CONTAINING PROTEIN"/>
    <property type="match status" value="1"/>
</dbReference>
<sequence>MQEVSGSIPLGSTNVVEEEAVGEDGAQRLFSPSPNMFGTQDFTRSLRSRLAKATLSCHCCGMKDELAIQAAELGDDDAIRAILTRLCDVTHMGFAAVAHVTEDRWIACQVLDKIAFGLEPGAELDVQMTICNEIRQTENYVVIDHVDADIAWRKHPVPIFYGIKSYVSFPVILADGSFYGTLCAIDPMPRLVSGAATIAIIEDCVRDVSALLSARLLPHLMAAGATTDAPRPQAG</sequence>
<dbReference type="Proteomes" id="UP001059971">
    <property type="component" value="Chromosome 1"/>
</dbReference>
<organism evidence="2 3">
    <name type="scientific">Sphingomonas bisphenolicum</name>
    <dbReference type="NCBI Taxonomy" id="296544"/>
    <lineage>
        <taxon>Bacteria</taxon>
        <taxon>Pseudomonadati</taxon>
        <taxon>Pseudomonadota</taxon>
        <taxon>Alphaproteobacteria</taxon>
        <taxon>Sphingomonadales</taxon>
        <taxon>Sphingomonadaceae</taxon>
        <taxon>Sphingomonas</taxon>
    </lineage>
</organism>
<dbReference type="PANTHER" id="PTHR43102">
    <property type="entry name" value="SLR1143 PROTEIN"/>
    <property type="match status" value="1"/>
</dbReference>
<dbReference type="EMBL" id="AP018817">
    <property type="protein sequence ID" value="BBF70722.1"/>
    <property type="molecule type" value="Genomic_DNA"/>
</dbReference>
<name>A0ABN5WEQ2_9SPHN</name>